<dbReference type="GeneID" id="80885585"/>
<comment type="caution">
    <text evidence="1">The sequence shown here is derived from an EMBL/GenBank/DDBJ whole genome shotgun (WGS) entry which is preliminary data.</text>
</comment>
<dbReference type="AlphaFoldDB" id="A0AAD7VR13"/>
<sequence>MYSAWLGTRRILRRLTLKAYSNSTKWTTFIPAMSTKINAKIAFFGATGGCVNASLIRSLLARYDMGNLSQSSYPVWRTTSSPEIFCIPVTLDNPNICFSFTEALLNALWAIYTENPSTATSKPLFAFVFTTGISNGPEDVPFWFRFLYRVLVAVPGADKRKMESTLKLHMAQPEPASDFCAVSSGWKTLRVGTEDKPAVGYMIQRSDVGEWIFEEVVKKDGPEWAGKIVTLTSCMFPAMNCNFSLPKAYILYRSVKYFTC</sequence>
<proteinExistence type="predicted"/>
<reference evidence="1" key="1">
    <citation type="submission" date="2023-03" db="EMBL/GenBank/DDBJ databases">
        <title>Near-Complete genome sequence of Lipomyces tetrasporous NRRL Y-64009, an oleaginous yeast capable of growing on lignocellulosic hydrolysates.</title>
        <authorList>
            <consortium name="Lawrence Berkeley National Laboratory"/>
            <person name="Jagtap S.S."/>
            <person name="Liu J.-J."/>
            <person name="Walukiewicz H.E."/>
            <person name="Pangilinan J."/>
            <person name="Lipzen A."/>
            <person name="Ahrendt S."/>
            <person name="Koriabine M."/>
            <person name="Cobaugh K."/>
            <person name="Salamov A."/>
            <person name="Yoshinaga Y."/>
            <person name="Ng V."/>
            <person name="Daum C."/>
            <person name="Grigoriev I.V."/>
            <person name="Slininger P.J."/>
            <person name="Dien B.S."/>
            <person name="Jin Y.-S."/>
            <person name="Rao C.V."/>
        </authorList>
    </citation>
    <scope>NUCLEOTIDE SEQUENCE</scope>
    <source>
        <strain evidence="1">NRRL Y-64009</strain>
    </source>
</reference>
<dbReference type="RefSeq" id="XP_056041921.1">
    <property type="nucleotide sequence ID" value="XM_056190419.1"/>
</dbReference>
<dbReference type="Proteomes" id="UP001217417">
    <property type="component" value="Unassembled WGS sequence"/>
</dbReference>
<gene>
    <name evidence="1" type="ORF">POJ06DRAFT_293272</name>
</gene>
<name>A0AAD7VR13_9ASCO</name>
<dbReference type="EMBL" id="JARPMG010000009">
    <property type="protein sequence ID" value="KAJ8098471.1"/>
    <property type="molecule type" value="Genomic_DNA"/>
</dbReference>
<accession>A0AAD7VR13</accession>
<evidence type="ECO:0000313" key="1">
    <source>
        <dbReference type="EMBL" id="KAJ8098471.1"/>
    </source>
</evidence>
<organism evidence="1 2">
    <name type="scientific">Lipomyces tetrasporus</name>
    <dbReference type="NCBI Taxonomy" id="54092"/>
    <lineage>
        <taxon>Eukaryota</taxon>
        <taxon>Fungi</taxon>
        <taxon>Dikarya</taxon>
        <taxon>Ascomycota</taxon>
        <taxon>Saccharomycotina</taxon>
        <taxon>Lipomycetes</taxon>
        <taxon>Lipomycetales</taxon>
        <taxon>Lipomycetaceae</taxon>
        <taxon>Lipomyces</taxon>
    </lineage>
</organism>
<protein>
    <submittedName>
        <fullName evidence="1">Uncharacterized protein</fullName>
    </submittedName>
</protein>
<evidence type="ECO:0000313" key="2">
    <source>
        <dbReference type="Proteomes" id="UP001217417"/>
    </source>
</evidence>
<keyword evidence="2" id="KW-1185">Reference proteome</keyword>